<evidence type="ECO:0000313" key="2">
    <source>
        <dbReference type="Proteomes" id="UP000824881"/>
    </source>
</evidence>
<sequence length="562" mass="61191">MSPEFPTDLELDTIFQRMVSPAAMDTKDGYNQADSEILTPPYTPITPVPPPLCLSSPSTSSESGQSTSLGYIPQPSNDAAESDTVVSLSTSFHPAAGHCGGLPPDLVLLSTDSVFFYVHSSVICSASNNNLCGFLTSADSKRPQDGGVELVMLPDQSQVLNIILHFIYNISPAHHSPPFHILSQAVDRLHTAYGVDVNHGMQRSASPAPKNTQYPNEASLFALLVAHAPLHPIEVYALAASIDLYPLAQTASLYLHGLDISPSDDGDDTGGKLRLTAEMAQKMGGVYLLRLAGMHKRRLAALRTTVCAAPEGHLVDLPSEDACSTEDQASLKRAWALTAAYIMCTAGPGISAKAVEGTFRPLAQHVTCSRCRQALDARLESINREWELAPQQPSHTQSLAMTRIPSPFPHSRLYHSTAQRPPCPPLYAFPPMSQTPLNCEPVNPRLRSTSGSLKSGLRLRNAKNSQTHPQHFSPAYLTQVVPNSSNVRRESVWSDQATRMKGRHAADRSHLQHHLPLSLARSTDDNALTSPRSVYRMPRPQIYMSRRHMGCATETFGQHLTL</sequence>
<name>A0ACB7IV84_PLECO</name>
<proteinExistence type="predicted"/>
<reference evidence="1 2" key="1">
    <citation type="journal article" date="2021" name="Appl. Environ. Microbiol.">
        <title>Genetic linkage and physical mapping for an oyster mushroom Pleurotus cornucopiae and QTL analysis for the trait cap color.</title>
        <authorList>
            <person name="Zhang Y."/>
            <person name="Gao W."/>
            <person name="Sonnenberg A."/>
            <person name="Chen Q."/>
            <person name="Zhang J."/>
            <person name="Huang C."/>
        </authorList>
    </citation>
    <scope>NUCLEOTIDE SEQUENCE [LARGE SCALE GENOMIC DNA]</scope>
    <source>
        <strain evidence="1">CCMSSC00406</strain>
    </source>
</reference>
<dbReference type="EMBL" id="WQMT02000007">
    <property type="protein sequence ID" value="KAG9221428.1"/>
    <property type="molecule type" value="Genomic_DNA"/>
</dbReference>
<dbReference type="Proteomes" id="UP000824881">
    <property type="component" value="Unassembled WGS sequence"/>
</dbReference>
<comment type="caution">
    <text evidence="1">The sequence shown here is derived from an EMBL/GenBank/DDBJ whole genome shotgun (WGS) entry which is preliminary data.</text>
</comment>
<keyword evidence="2" id="KW-1185">Reference proteome</keyword>
<evidence type="ECO:0000313" key="1">
    <source>
        <dbReference type="EMBL" id="KAG9221428.1"/>
    </source>
</evidence>
<organism evidence="1 2">
    <name type="scientific">Pleurotus cornucopiae</name>
    <name type="common">Cornucopia mushroom</name>
    <dbReference type="NCBI Taxonomy" id="5321"/>
    <lineage>
        <taxon>Eukaryota</taxon>
        <taxon>Fungi</taxon>
        <taxon>Dikarya</taxon>
        <taxon>Basidiomycota</taxon>
        <taxon>Agaricomycotina</taxon>
        <taxon>Agaricomycetes</taxon>
        <taxon>Agaricomycetidae</taxon>
        <taxon>Agaricales</taxon>
        <taxon>Pleurotineae</taxon>
        <taxon>Pleurotaceae</taxon>
        <taxon>Pleurotus</taxon>
    </lineage>
</organism>
<protein>
    <submittedName>
        <fullName evidence="1">Uncharacterized protein</fullName>
    </submittedName>
</protein>
<gene>
    <name evidence="1" type="ORF">CCMSSC00406_0008316</name>
</gene>
<accession>A0ACB7IV84</accession>